<dbReference type="Proteomes" id="UP000176244">
    <property type="component" value="Unassembled WGS sequence"/>
</dbReference>
<dbReference type="EMBL" id="CP087994">
    <property type="protein sequence ID" value="UYO61558.1"/>
    <property type="molecule type" value="Genomic_DNA"/>
</dbReference>
<protein>
    <submittedName>
        <fullName evidence="2">C-GCAxxG-C-C family protein</fullName>
    </submittedName>
    <submittedName>
        <fullName evidence="1">Putative redox-active protein</fullName>
    </submittedName>
</protein>
<evidence type="ECO:0000313" key="4">
    <source>
        <dbReference type="Proteomes" id="UP001163550"/>
    </source>
</evidence>
<dbReference type="RefSeq" id="WP_070372326.1">
    <property type="nucleotide sequence ID" value="NZ_CP087994.1"/>
</dbReference>
<organism evidence="1 3">
    <name type="scientific">Acetobacterium wieringae</name>
    <dbReference type="NCBI Taxonomy" id="52694"/>
    <lineage>
        <taxon>Bacteria</taxon>
        <taxon>Bacillati</taxon>
        <taxon>Bacillota</taxon>
        <taxon>Clostridia</taxon>
        <taxon>Eubacteriales</taxon>
        <taxon>Eubacteriaceae</taxon>
        <taxon>Acetobacterium</taxon>
    </lineage>
</organism>
<dbReference type="AlphaFoldDB" id="A0A1F2PDT2"/>
<gene>
    <name evidence="1" type="ORF">ACWI_30660</name>
    <name evidence="2" type="ORF">LNN31_12280</name>
</gene>
<dbReference type="Pfam" id="PF09719">
    <property type="entry name" value="C_GCAxxG_C_C"/>
    <property type="match status" value="1"/>
</dbReference>
<evidence type="ECO:0000313" key="1">
    <source>
        <dbReference type="EMBL" id="OFV69418.1"/>
    </source>
</evidence>
<accession>A0A1F2PDT2</accession>
<reference evidence="1 3" key="1">
    <citation type="submission" date="2015-09" db="EMBL/GenBank/DDBJ databases">
        <title>Genome sequence of Acetobacterium wieringae DSM 1911.</title>
        <authorList>
            <person name="Poehlein A."/>
            <person name="Bengelsdorf F.R."/>
            <person name="Schiel-Bengelsdorf B."/>
            <person name="Duerre P."/>
            <person name="Daniel R."/>
        </authorList>
    </citation>
    <scope>NUCLEOTIDE SEQUENCE [LARGE SCALE GENOMIC DNA]</scope>
    <source>
        <strain evidence="1 3">DSM 1911</strain>
    </source>
</reference>
<dbReference type="STRING" id="52694.ACWI_30660"/>
<dbReference type="Proteomes" id="UP001163550">
    <property type="component" value="Chromosome"/>
</dbReference>
<dbReference type="EMBL" id="LKEU01000040">
    <property type="protein sequence ID" value="OFV69418.1"/>
    <property type="molecule type" value="Genomic_DNA"/>
</dbReference>
<dbReference type="NCBIfam" id="NF045669">
    <property type="entry name" value="DVU1555_fam_CGA"/>
    <property type="match status" value="1"/>
</dbReference>
<dbReference type="NCBIfam" id="TIGR01909">
    <property type="entry name" value="C_GCAxxG_C_C"/>
    <property type="match status" value="1"/>
</dbReference>
<dbReference type="OrthoDB" id="163426at2"/>
<sequence>MDELKFELYRLGTEGYCCSQIMMKLALDMEEIENDDLIRVMNGLCNGIGGNQKTCGVLTGGIGVIGLYAGKGKAREYTQDNFGTMVKAYMDWFEERFESTECLDLIGVYRFTDENNQAYPVKCGDTLLESFEKVVEILQENGYTFGNREM</sequence>
<name>A0A1F2PDT2_9FIRM</name>
<reference evidence="2" key="2">
    <citation type="submission" date="2021-11" db="EMBL/GenBank/DDBJ databases">
        <title>Isoprene-degrading acetogen.</title>
        <authorList>
            <person name="Yang Y."/>
            <person name="Jin H."/>
            <person name="Yan J."/>
        </authorList>
    </citation>
    <scope>NUCLEOTIDE SEQUENCE</scope>
    <source>
        <strain evidence="2">Berkeley</strain>
    </source>
</reference>
<evidence type="ECO:0000313" key="3">
    <source>
        <dbReference type="Proteomes" id="UP000176244"/>
    </source>
</evidence>
<keyword evidence="4" id="KW-1185">Reference proteome</keyword>
<dbReference type="InterPro" id="IPR010181">
    <property type="entry name" value="CGCAxxGCC_motif"/>
</dbReference>
<evidence type="ECO:0000313" key="2">
    <source>
        <dbReference type="EMBL" id="UYO61558.1"/>
    </source>
</evidence>
<proteinExistence type="predicted"/>